<dbReference type="GO" id="GO:0005634">
    <property type="term" value="C:nucleus"/>
    <property type="evidence" value="ECO:0007669"/>
    <property type="project" value="UniProtKB-SubCell"/>
</dbReference>
<feature type="compositionally biased region" description="Polar residues" evidence="12">
    <location>
        <begin position="9"/>
        <end position="18"/>
    </location>
</feature>
<dbReference type="GO" id="GO:0003697">
    <property type="term" value="F:single-stranded DNA binding"/>
    <property type="evidence" value="ECO:0007669"/>
    <property type="project" value="TreeGrafter"/>
</dbReference>
<dbReference type="FunFam" id="3.30.1640.10:FF:000001">
    <property type="entry name" value="DNA helicase"/>
    <property type="match status" value="1"/>
</dbReference>
<dbReference type="SMART" id="SM00382">
    <property type="entry name" value="AAA"/>
    <property type="match status" value="1"/>
</dbReference>
<dbReference type="GO" id="GO:0006271">
    <property type="term" value="P:DNA strand elongation involved in DNA replication"/>
    <property type="evidence" value="ECO:0007669"/>
    <property type="project" value="TreeGrafter"/>
</dbReference>
<dbReference type="PRINTS" id="PR01657">
    <property type="entry name" value="MCMFAMILY"/>
</dbReference>
<dbReference type="InterPro" id="IPR018525">
    <property type="entry name" value="MCM_CS"/>
</dbReference>
<comment type="subcellular location">
    <subcellularLocation>
        <location evidence="1">Nucleus</location>
    </subcellularLocation>
</comment>
<comment type="similarity">
    <text evidence="2 10">Belongs to the MCM family.</text>
</comment>
<evidence type="ECO:0000256" key="5">
    <source>
        <dbReference type="ARBA" id="ARBA00022801"/>
    </source>
</evidence>
<dbReference type="GO" id="GO:1902975">
    <property type="term" value="P:mitotic DNA replication initiation"/>
    <property type="evidence" value="ECO:0007669"/>
    <property type="project" value="TreeGrafter"/>
</dbReference>
<protein>
    <recommendedName>
        <fullName evidence="11">DNA replication licensing factor MCM4</fullName>
        <ecNumber evidence="11">3.6.4.12</ecNumber>
    </recommendedName>
</protein>
<accession>A0A1X7VXC0</accession>
<reference evidence="14" key="2">
    <citation type="submission" date="2017-05" db="UniProtKB">
        <authorList>
            <consortium name="EnsemblMetazoa"/>
        </authorList>
    </citation>
    <scope>IDENTIFICATION</scope>
</reference>
<dbReference type="Pfam" id="PF21128">
    <property type="entry name" value="WHD_MCM4"/>
    <property type="match status" value="1"/>
</dbReference>
<keyword evidence="8 10" id="KW-0238">DNA-binding</keyword>
<dbReference type="Pfam" id="PF00493">
    <property type="entry name" value="MCM"/>
    <property type="match status" value="1"/>
</dbReference>
<keyword evidence="7 10" id="KW-0067">ATP-binding</keyword>
<dbReference type="PROSITE" id="PS50051">
    <property type="entry name" value="MCM_2"/>
    <property type="match status" value="1"/>
</dbReference>
<dbReference type="InterPro" id="IPR027417">
    <property type="entry name" value="P-loop_NTPase"/>
</dbReference>
<dbReference type="Pfam" id="PF17855">
    <property type="entry name" value="MCM_lid"/>
    <property type="match status" value="1"/>
</dbReference>
<dbReference type="InterPro" id="IPR003593">
    <property type="entry name" value="AAA+_ATPase"/>
</dbReference>
<keyword evidence="5 11" id="KW-0378">Hydrolase</keyword>
<dbReference type="Pfam" id="PF17207">
    <property type="entry name" value="MCM_OB"/>
    <property type="match status" value="1"/>
</dbReference>
<evidence type="ECO:0000256" key="12">
    <source>
        <dbReference type="SAM" id="MobiDB-lite"/>
    </source>
</evidence>
<dbReference type="Gene3D" id="3.30.1640.10">
    <property type="entry name" value="mini-chromosome maintenance (MCM) complex, chain A, domain 1"/>
    <property type="match status" value="1"/>
</dbReference>
<dbReference type="eggNOG" id="KOG0478">
    <property type="taxonomic scope" value="Eukaryota"/>
</dbReference>
<dbReference type="Proteomes" id="UP000007879">
    <property type="component" value="Unassembled WGS sequence"/>
</dbReference>
<feature type="region of interest" description="Disordered" evidence="12">
    <location>
        <begin position="1"/>
        <end position="116"/>
    </location>
</feature>
<dbReference type="Pfam" id="PF14551">
    <property type="entry name" value="MCM_N"/>
    <property type="match status" value="1"/>
</dbReference>
<keyword evidence="9 11" id="KW-0539">Nucleus</keyword>
<dbReference type="EnsemblMetazoa" id="Aqu2.1.44058_001">
    <property type="protein sequence ID" value="Aqu2.1.44058_001"/>
    <property type="gene ID" value="Aqu2.1.44058"/>
</dbReference>
<evidence type="ECO:0000256" key="3">
    <source>
        <dbReference type="ARBA" id="ARBA00022705"/>
    </source>
</evidence>
<dbReference type="GO" id="GO:0016787">
    <property type="term" value="F:hydrolase activity"/>
    <property type="evidence" value="ECO:0007669"/>
    <property type="project" value="UniProtKB-KW"/>
</dbReference>
<evidence type="ECO:0000313" key="14">
    <source>
        <dbReference type="EnsemblMetazoa" id="Aqu2.1.44058_001"/>
    </source>
</evidence>
<dbReference type="InterPro" id="IPR027925">
    <property type="entry name" value="MCM_N"/>
</dbReference>
<gene>
    <name evidence="14" type="primary">100631974</name>
</gene>
<name>A0A1X7VXC0_AMPQE</name>
<comment type="subunit">
    <text evidence="11">Component of the MCM2-7 complex.</text>
</comment>
<dbReference type="GO" id="GO:0005524">
    <property type="term" value="F:ATP binding"/>
    <property type="evidence" value="ECO:0007669"/>
    <property type="project" value="UniProtKB-UniRule"/>
</dbReference>
<comment type="function">
    <text evidence="11">Acts as component of the MCM2-7 complex (MCM complex) which is the replicative helicase essential for 'once per cell cycle' DNA replication initiation and elongation in eukaryotic cells. The active ATPase sites in the MCM2-7 ring are formed through the interaction surfaces of two neighboring subunits such that a critical structure of a conserved arginine finger motif is provided in trans relative to the ATP-binding site of the Walker A box of the adjacent subunit. The six ATPase active sites, however, are likely to contribute differentially to the complex helicase activity.</text>
</comment>
<dbReference type="Gene3D" id="2.20.28.10">
    <property type="match status" value="1"/>
</dbReference>
<evidence type="ECO:0000256" key="6">
    <source>
        <dbReference type="ARBA" id="ARBA00022806"/>
    </source>
</evidence>
<dbReference type="CDD" id="cd17755">
    <property type="entry name" value="MCM4"/>
    <property type="match status" value="1"/>
</dbReference>
<dbReference type="InterPro" id="IPR033762">
    <property type="entry name" value="MCM_OB"/>
</dbReference>
<dbReference type="PANTHER" id="PTHR11630:SF66">
    <property type="entry name" value="DNA REPLICATION LICENSING FACTOR MCM4"/>
    <property type="match status" value="1"/>
</dbReference>
<proteinExistence type="inferred from homology"/>
<feature type="compositionally biased region" description="Polar residues" evidence="12">
    <location>
        <begin position="71"/>
        <end position="90"/>
    </location>
</feature>
<dbReference type="EnsemblMetazoa" id="XM_019993483.1">
    <property type="protein sequence ID" value="XP_019849042.1"/>
    <property type="gene ID" value="LOC100631974"/>
</dbReference>
<dbReference type="InterPro" id="IPR036388">
    <property type="entry name" value="WH-like_DNA-bd_sf"/>
</dbReference>
<dbReference type="STRING" id="400682.A0A1X7VXC0"/>
<keyword evidence="3 11" id="KW-0235">DNA replication</keyword>
<evidence type="ECO:0000256" key="4">
    <source>
        <dbReference type="ARBA" id="ARBA00022741"/>
    </source>
</evidence>
<feature type="domain" description="MCM C-terminal AAA(+) ATPase" evidence="13">
    <location>
        <begin position="462"/>
        <end position="670"/>
    </location>
</feature>
<dbReference type="FunFam" id="3.40.50.300:FF:000217">
    <property type="entry name" value="DNA helicase"/>
    <property type="match status" value="1"/>
</dbReference>
<dbReference type="Gene3D" id="1.10.10.10">
    <property type="entry name" value="Winged helix-like DNA-binding domain superfamily/Winged helix DNA-binding domain"/>
    <property type="match status" value="1"/>
</dbReference>
<dbReference type="GO" id="GO:0000727">
    <property type="term" value="P:double-strand break repair via break-induced replication"/>
    <property type="evidence" value="ECO:0007669"/>
    <property type="project" value="TreeGrafter"/>
</dbReference>
<evidence type="ECO:0000256" key="10">
    <source>
        <dbReference type="RuleBase" id="RU004070"/>
    </source>
</evidence>
<comment type="catalytic activity">
    <reaction evidence="11">
        <text>ATP + H2O = ADP + phosphate + H(+)</text>
        <dbReference type="Rhea" id="RHEA:13065"/>
        <dbReference type="ChEBI" id="CHEBI:15377"/>
        <dbReference type="ChEBI" id="CHEBI:15378"/>
        <dbReference type="ChEBI" id="CHEBI:30616"/>
        <dbReference type="ChEBI" id="CHEBI:43474"/>
        <dbReference type="ChEBI" id="CHEBI:456216"/>
        <dbReference type="EC" id="3.6.4.12"/>
    </reaction>
</comment>
<dbReference type="GO" id="GO:0017116">
    <property type="term" value="F:single-stranded DNA helicase activity"/>
    <property type="evidence" value="ECO:0007669"/>
    <property type="project" value="TreeGrafter"/>
</dbReference>
<keyword evidence="4 10" id="KW-0547">Nucleotide-binding</keyword>
<evidence type="ECO:0000256" key="11">
    <source>
        <dbReference type="RuleBase" id="RU368062"/>
    </source>
</evidence>
<dbReference type="OMA" id="AFFKCNV"/>
<dbReference type="KEGG" id="aqu:100631974"/>
<keyword evidence="6 11" id="KW-0347">Helicase</keyword>
<dbReference type="InterPro" id="IPR031327">
    <property type="entry name" value="MCM"/>
</dbReference>
<dbReference type="InterPro" id="IPR012340">
    <property type="entry name" value="NA-bd_OB-fold"/>
</dbReference>
<dbReference type="PANTHER" id="PTHR11630">
    <property type="entry name" value="DNA REPLICATION LICENSING FACTOR MCM FAMILY MEMBER"/>
    <property type="match status" value="1"/>
</dbReference>
<dbReference type="GO" id="GO:0042555">
    <property type="term" value="C:MCM complex"/>
    <property type="evidence" value="ECO:0007669"/>
    <property type="project" value="UniProtKB-UniRule"/>
</dbReference>
<dbReference type="Gene3D" id="2.40.50.140">
    <property type="entry name" value="Nucleic acid-binding proteins"/>
    <property type="match status" value="1"/>
</dbReference>
<dbReference type="InterPro" id="IPR008047">
    <property type="entry name" value="MCM_4"/>
</dbReference>
<dbReference type="EC" id="3.6.4.12" evidence="11"/>
<dbReference type="PROSITE" id="PS00847">
    <property type="entry name" value="MCM_1"/>
    <property type="match status" value="1"/>
</dbReference>
<evidence type="ECO:0000313" key="15">
    <source>
        <dbReference type="Proteomes" id="UP000007879"/>
    </source>
</evidence>
<reference evidence="15" key="1">
    <citation type="journal article" date="2010" name="Nature">
        <title>The Amphimedon queenslandica genome and the evolution of animal complexity.</title>
        <authorList>
            <person name="Srivastava M."/>
            <person name="Simakov O."/>
            <person name="Chapman J."/>
            <person name="Fahey B."/>
            <person name="Gauthier M.E."/>
            <person name="Mitros T."/>
            <person name="Richards G.S."/>
            <person name="Conaco C."/>
            <person name="Dacre M."/>
            <person name="Hellsten U."/>
            <person name="Larroux C."/>
            <person name="Putnam N.H."/>
            <person name="Stanke M."/>
            <person name="Adamska M."/>
            <person name="Darling A."/>
            <person name="Degnan S.M."/>
            <person name="Oakley T.H."/>
            <person name="Plachetzki D.C."/>
            <person name="Zhai Y."/>
            <person name="Adamski M."/>
            <person name="Calcino A."/>
            <person name="Cummins S.F."/>
            <person name="Goodstein D.M."/>
            <person name="Harris C."/>
            <person name="Jackson D.J."/>
            <person name="Leys S.P."/>
            <person name="Shu S."/>
            <person name="Woodcroft B.J."/>
            <person name="Vervoort M."/>
            <person name="Kosik K.S."/>
            <person name="Manning G."/>
            <person name="Degnan B.M."/>
            <person name="Rokhsar D.S."/>
        </authorList>
    </citation>
    <scope>NUCLEOTIDE SEQUENCE [LARGE SCALE GENOMIC DNA]</scope>
</reference>
<evidence type="ECO:0000256" key="8">
    <source>
        <dbReference type="ARBA" id="ARBA00023125"/>
    </source>
</evidence>
<evidence type="ECO:0000256" key="9">
    <source>
        <dbReference type="ARBA" id="ARBA00023242"/>
    </source>
</evidence>
<dbReference type="AlphaFoldDB" id="A0A1X7VXC0"/>
<dbReference type="Gene3D" id="3.40.50.300">
    <property type="entry name" value="P-loop containing nucleotide triphosphate hydrolases"/>
    <property type="match status" value="1"/>
</dbReference>
<dbReference type="InterPro" id="IPR001208">
    <property type="entry name" value="MCM_dom"/>
</dbReference>
<dbReference type="SUPFAM" id="SSF50249">
    <property type="entry name" value="Nucleic acid-binding proteins"/>
    <property type="match status" value="1"/>
</dbReference>
<keyword evidence="15" id="KW-1185">Reference proteome</keyword>
<evidence type="ECO:0000256" key="1">
    <source>
        <dbReference type="ARBA" id="ARBA00004123"/>
    </source>
</evidence>
<dbReference type="PRINTS" id="PR01660">
    <property type="entry name" value="MCMPROTEIN4"/>
</dbReference>
<sequence>MADRENVSQEESSVTSPMSVPPAALQTSDITSPPPVEEEREEESSQRRRCRTDPSSPFSSNIFSPPAPSNVLPSSEIDLSSPLTFGTPSSRVGGPGSNRGATPVRPRGDLGQSQRLREINVAVLDGTTSRAGQTSDAGGDVNMVVWGTDVNVSETKRQFKLFLRQFINDLHDPDGVDDDDQMQGQDAMEPFYMTRLEVINCLEEPYLNVNAAHLHQFNPDLYSHLIRYPQEVIPTFDIGANELFRELYPDSNLPFQIEVRAYNAERTKNMRSLNPEDIDQLITISGMVIRSSPIVPEMREAFFQCYICHATQSVAIDRGRIAEPAVCSSCEALHSMALIHNRSYFTDKQVIKLQESPEDMPPGQTPHTVLLYAHDDLVDKVQPGDRIIVTGVYRAVPLRVNPRARTVKSVYKTYIDVIHYKKTDSRRLRERESEDDDEDEQRNLFTPERVQQLMELSKTPDIYERLAHALAPSIYENIDIKKGILLQLFGGARKDFKNAGRGHFRSEINILLCGDPGTSKSQLLQYVHKLMPRGQYTSGKGSSAVGLTAYVTKDPDTKQLVLQTGALVLSDNGICCIDEFDKMNDSTRSILHEVMEQQTLSIAKAGIICSLNARASILAAANPRMSSWDEKLTVVENIQLPHTLMSRFDLIFLMLDPQDEQFDRRLATHLVSLYHQTKTEEESDYMNMATLRDYIGYARKYVHPSLSEEAGETLVNAYINMRKVGSSRGAVSAYPRQLESLIRLAEAHAKMRFSKTVEIVDVEEAKRLHKEALKQAATDPKTGIIDVGILTTGVSSSERQRRELLAKELRKLLQSKSRGGAPLKQAEMFEAMKEQSQAVITQQLFEAALKLLQDEDFCTFSSGSIRLSK</sequence>
<evidence type="ECO:0000256" key="7">
    <source>
        <dbReference type="ARBA" id="ARBA00022840"/>
    </source>
</evidence>
<dbReference type="OrthoDB" id="10251574at2759"/>
<dbReference type="InterPro" id="IPR041562">
    <property type="entry name" value="MCM_lid"/>
</dbReference>
<dbReference type="InParanoid" id="A0A1X7VXC0"/>
<feature type="compositionally biased region" description="Low complexity" evidence="12">
    <location>
        <begin position="54"/>
        <end position="64"/>
    </location>
</feature>
<organism evidence="14">
    <name type="scientific">Amphimedon queenslandica</name>
    <name type="common">Sponge</name>
    <dbReference type="NCBI Taxonomy" id="400682"/>
    <lineage>
        <taxon>Eukaryota</taxon>
        <taxon>Metazoa</taxon>
        <taxon>Porifera</taxon>
        <taxon>Demospongiae</taxon>
        <taxon>Heteroscleromorpha</taxon>
        <taxon>Haplosclerida</taxon>
        <taxon>Niphatidae</taxon>
        <taxon>Amphimedon</taxon>
    </lineage>
</organism>
<dbReference type="FunFam" id="2.20.28.10:FF:000003">
    <property type="entry name" value="DNA helicase"/>
    <property type="match status" value="1"/>
</dbReference>
<evidence type="ECO:0000256" key="2">
    <source>
        <dbReference type="ARBA" id="ARBA00008010"/>
    </source>
</evidence>
<dbReference type="SMART" id="SM00350">
    <property type="entry name" value="MCM"/>
    <property type="match status" value="1"/>
</dbReference>
<evidence type="ECO:0000259" key="13">
    <source>
        <dbReference type="PROSITE" id="PS50051"/>
    </source>
</evidence>
<dbReference type="SUPFAM" id="SSF52540">
    <property type="entry name" value="P-loop containing nucleoside triphosphate hydrolases"/>
    <property type="match status" value="1"/>
</dbReference>